<organism evidence="1 2">
    <name type="scientific">Romanomermis culicivorax</name>
    <name type="common">Nematode worm</name>
    <dbReference type="NCBI Taxonomy" id="13658"/>
    <lineage>
        <taxon>Eukaryota</taxon>
        <taxon>Metazoa</taxon>
        <taxon>Ecdysozoa</taxon>
        <taxon>Nematoda</taxon>
        <taxon>Enoplea</taxon>
        <taxon>Dorylaimia</taxon>
        <taxon>Mermithida</taxon>
        <taxon>Mermithoidea</taxon>
        <taxon>Mermithidae</taxon>
        <taxon>Romanomermis</taxon>
    </lineage>
</organism>
<name>A0A915KP54_ROMCU</name>
<reference evidence="2" key="1">
    <citation type="submission" date="2022-11" db="UniProtKB">
        <authorList>
            <consortium name="WormBaseParasite"/>
        </authorList>
    </citation>
    <scope>IDENTIFICATION</scope>
</reference>
<keyword evidence="1" id="KW-1185">Reference proteome</keyword>
<dbReference type="Proteomes" id="UP000887565">
    <property type="component" value="Unplaced"/>
</dbReference>
<evidence type="ECO:0000313" key="2">
    <source>
        <dbReference type="WBParaSite" id="nRc.2.0.1.t40566-RA"/>
    </source>
</evidence>
<dbReference type="WBParaSite" id="nRc.2.0.1.t40566-RA">
    <property type="protein sequence ID" value="nRc.2.0.1.t40566-RA"/>
    <property type="gene ID" value="nRc.2.0.1.g40566"/>
</dbReference>
<accession>A0A915KP54</accession>
<dbReference type="AlphaFoldDB" id="A0A915KP54"/>
<proteinExistence type="predicted"/>
<protein>
    <submittedName>
        <fullName evidence="2">Uncharacterized protein</fullName>
    </submittedName>
</protein>
<sequence>MSQCVSVYFRAFHNCVSILKKHPQAHASNVVDYSKELSCTLTAILSTKRAQIALYAHSLRSRIKHNTQESAINRSARGEHWNIAVTL</sequence>
<evidence type="ECO:0000313" key="1">
    <source>
        <dbReference type="Proteomes" id="UP000887565"/>
    </source>
</evidence>